<comment type="caution">
    <text evidence="1">The sequence shown here is derived from an EMBL/GenBank/DDBJ whole genome shotgun (WGS) entry which is preliminary data.</text>
</comment>
<proteinExistence type="predicted"/>
<accession>A0A0F8WI12</accession>
<evidence type="ECO:0000313" key="1">
    <source>
        <dbReference type="EMBL" id="KKK56492.1"/>
    </source>
</evidence>
<protein>
    <submittedName>
        <fullName evidence="1">Uncharacterized protein</fullName>
    </submittedName>
</protein>
<dbReference type="AlphaFoldDB" id="A0A0F8WI12"/>
<dbReference type="EMBL" id="LAZR01064968">
    <property type="protein sequence ID" value="KKK56492.1"/>
    <property type="molecule type" value="Genomic_DNA"/>
</dbReference>
<organism evidence="1">
    <name type="scientific">marine sediment metagenome</name>
    <dbReference type="NCBI Taxonomy" id="412755"/>
    <lineage>
        <taxon>unclassified sequences</taxon>
        <taxon>metagenomes</taxon>
        <taxon>ecological metagenomes</taxon>
    </lineage>
</organism>
<sequence length="149" mass="15263">MATDPFSVDSSFEDIFGDLAGGIDTLNTDLSNLDLGSLDPTELNALLSQLGIDIQGIGGTTADQISGAAENITGTNEQLQNILNTFQAGVGDATGDLSNLSDMFGATAAESGAATDAFKKQIEDLIARQRESSAGFISDIGDIRGDVSG</sequence>
<name>A0A0F8WI12_9ZZZZ</name>
<reference evidence="1" key="1">
    <citation type="journal article" date="2015" name="Nature">
        <title>Complex archaea that bridge the gap between prokaryotes and eukaryotes.</title>
        <authorList>
            <person name="Spang A."/>
            <person name="Saw J.H."/>
            <person name="Jorgensen S.L."/>
            <person name="Zaremba-Niedzwiedzka K."/>
            <person name="Martijn J."/>
            <person name="Lind A.E."/>
            <person name="van Eijk R."/>
            <person name="Schleper C."/>
            <person name="Guy L."/>
            <person name="Ettema T.J."/>
        </authorList>
    </citation>
    <scope>NUCLEOTIDE SEQUENCE</scope>
</reference>
<feature type="non-terminal residue" evidence="1">
    <location>
        <position position="149"/>
    </location>
</feature>
<gene>
    <name evidence="1" type="ORF">LCGC14_3063960</name>
</gene>